<protein>
    <recommendedName>
        <fullName evidence="1">DUF4440 domain-containing protein</fullName>
    </recommendedName>
</protein>
<dbReference type="InterPro" id="IPR027843">
    <property type="entry name" value="DUF4440"/>
</dbReference>
<evidence type="ECO:0000313" key="3">
    <source>
        <dbReference type="Proteomes" id="UP001501456"/>
    </source>
</evidence>
<dbReference type="Proteomes" id="UP001501456">
    <property type="component" value="Unassembled WGS sequence"/>
</dbReference>
<evidence type="ECO:0000313" key="2">
    <source>
        <dbReference type="EMBL" id="GAA3774180.1"/>
    </source>
</evidence>
<name>A0ABP7GRT5_9FLAO</name>
<keyword evidence="3" id="KW-1185">Reference proteome</keyword>
<reference evidence="3" key="1">
    <citation type="journal article" date="2019" name="Int. J. Syst. Evol. Microbiol.">
        <title>The Global Catalogue of Microorganisms (GCM) 10K type strain sequencing project: providing services to taxonomists for standard genome sequencing and annotation.</title>
        <authorList>
            <consortium name="The Broad Institute Genomics Platform"/>
            <consortium name="The Broad Institute Genome Sequencing Center for Infectious Disease"/>
            <person name="Wu L."/>
            <person name="Ma J."/>
        </authorList>
    </citation>
    <scope>NUCLEOTIDE SEQUENCE [LARGE SCALE GENOMIC DNA]</scope>
    <source>
        <strain evidence="3">JCM 17525</strain>
    </source>
</reference>
<dbReference type="Pfam" id="PF14534">
    <property type="entry name" value="DUF4440"/>
    <property type="match status" value="1"/>
</dbReference>
<dbReference type="Gene3D" id="3.10.450.50">
    <property type="match status" value="1"/>
</dbReference>
<proteinExistence type="predicted"/>
<sequence>MLVHLRSKKANIMKKFHLIVLFIISTATFSQSKFQKDEAAIRNVLNSQIKAWNNHDLETFMQGYWKNDSLKFYSGNNVKKGWQKTLDNYKKGYPTKDHTGELKFTIKSISPIEENSYYVMGQYHLKRSVGNAEGTFLIVFKKIDGHWKIIADMST</sequence>
<dbReference type="SUPFAM" id="SSF54427">
    <property type="entry name" value="NTF2-like"/>
    <property type="match status" value="1"/>
</dbReference>
<evidence type="ECO:0000259" key="1">
    <source>
        <dbReference type="Pfam" id="PF14534"/>
    </source>
</evidence>
<organism evidence="2 3">
    <name type="scientific">Corallibacter vietnamensis</name>
    <dbReference type="NCBI Taxonomy" id="904130"/>
    <lineage>
        <taxon>Bacteria</taxon>
        <taxon>Pseudomonadati</taxon>
        <taxon>Bacteroidota</taxon>
        <taxon>Flavobacteriia</taxon>
        <taxon>Flavobacteriales</taxon>
        <taxon>Flavobacteriaceae</taxon>
        <taxon>Corallibacter</taxon>
    </lineage>
</organism>
<accession>A0ABP7GRT5</accession>
<feature type="domain" description="DUF4440" evidence="1">
    <location>
        <begin position="41"/>
        <end position="149"/>
    </location>
</feature>
<gene>
    <name evidence="2" type="ORF">GCM10022271_02810</name>
</gene>
<dbReference type="EMBL" id="BAABBI010000001">
    <property type="protein sequence ID" value="GAA3774180.1"/>
    <property type="molecule type" value="Genomic_DNA"/>
</dbReference>
<comment type="caution">
    <text evidence="2">The sequence shown here is derived from an EMBL/GenBank/DDBJ whole genome shotgun (WGS) entry which is preliminary data.</text>
</comment>
<dbReference type="InterPro" id="IPR032710">
    <property type="entry name" value="NTF2-like_dom_sf"/>
</dbReference>